<reference evidence="4" key="1">
    <citation type="journal article" date="2013" name="Nature">
        <title>Draft genome of the wheat A-genome progenitor Triticum urartu.</title>
        <authorList>
            <person name="Ling H.Q."/>
            <person name="Zhao S."/>
            <person name="Liu D."/>
            <person name="Wang J."/>
            <person name="Sun H."/>
            <person name="Zhang C."/>
            <person name="Fan H."/>
            <person name="Li D."/>
            <person name="Dong L."/>
            <person name="Tao Y."/>
            <person name="Gao C."/>
            <person name="Wu H."/>
            <person name="Li Y."/>
            <person name="Cui Y."/>
            <person name="Guo X."/>
            <person name="Zheng S."/>
            <person name="Wang B."/>
            <person name="Yu K."/>
            <person name="Liang Q."/>
            <person name="Yang W."/>
            <person name="Lou X."/>
            <person name="Chen J."/>
            <person name="Feng M."/>
            <person name="Jian J."/>
            <person name="Zhang X."/>
            <person name="Luo G."/>
            <person name="Jiang Y."/>
            <person name="Liu J."/>
            <person name="Wang Z."/>
            <person name="Sha Y."/>
            <person name="Zhang B."/>
            <person name="Wu H."/>
            <person name="Tang D."/>
            <person name="Shen Q."/>
            <person name="Xue P."/>
            <person name="Zou S."/>
            <person name="Wang X."/>
            <person name="Liu X."/>
            <person name="Wang F."/>
            <person name="Yang Y."/>
            <person name="An X."/>
            <person name="Dong Z."/>
            <person name="Zhang K."/>
            <person name="Zhang X."/>
            <person name="Luo M.C."/>
            <person name="Dvorak J."/>
            <person name="Tong Y."/>
            <person name="Wang J."/>
            <person name="Yang H."/>
            <person name="Li Z."/>
            <person name="Wang D."/>
            <person name="Zhang A."/>
            <person name="Wang J."/>
        </authorList>
    </citation>
    <scope>NUCLEOTIDE SEQUENCE</scope>
    <source>
        <strain evidence="4">cv. G1812</strain>
    </source>
</reference>
<reference evidence="3" key="3">
    <citation type="submission" date="2022-06" db="UniProtKB">
        <authorList>
            <consortium name="EnsemblPlants"/>
        </authorList>
    </citation>
    <scope>IDENTIFICATION</scope>
</reference>
<feature type="domain" description="Importin subunit beta-1/Transportin-1-like TPR repeats" evidence="2">
    <location>
        <begin position="3"/>
        <end position="79"/>
    </location>
</feature>
<name>A0A8R7PK07_TRIUA</name>
<accession>A0A8R7PK07</accession>
<sequence>MEVLYQGILESTLQPSILSSFGQIALAIGEKFEKYLPPVMEKLRVAAELKSQDKDHGNKVREGIFKAYHGILGGINDQKSGLKVAMALVDFTE</sequence>
<keyword evidence="4" id="KW-1185">Reference proteome</keyword>
<dbReference type="EnsemblPlants" id="TuG1812G0200005292.01.T01">
    <property type="protein sequence ID" value="TuG1812G0200005292.01.T01.cds453469"/>
    <property type="gene ID" value="TuG1812G0200005292.01"/>
</dbReference>
<dbReference type="Gene3D" id="1.25.10.10">
    <property type="entry name" value="Leucine-rich Repeat Variant"/>
    <property type="match status" value="1"/>
</dbReference>
<reference evidence="3" key="2">
    <citation type="submission" date="2018-03" db="EMBL/GenBank/DDBJ databases">
        <title>The Triticum urartu genome reveals the dynamic nature of wheat genome evolution.</title>
        <authorList>
            <person name="Ling H."/>
            <person name="Ma B."/>
            <person name="Shi X."/>
            <person name="Liu H."/>
            <person name="Dong L."/>
            <person name="Sun H."/>
            <person name="Cao Y."/>
            <person name="Gao Q."/>
            <person name="Zheng S."/>
            <person name="Li Y."/>
            <person name="Yu Y."/>
            <person name="Du H."/>
            <person name="Qi M."/>
            <person name="Li Y."/>
            <person name="Yu H."/>
            <person name="Cui Y."/>
            <person name="Wang N."/>
            <person name="Chen C."/>
            <person name="Wu H."/>
            <person name="Zhao Y."/>
            <person name="Zhang J."/>
            <person name="Li Y."/>
            <person name="Zhou W."/>
            <person name="Zhang B."/>
            <person name="Hu W."/>
            <person name="Eijk M."/>
            <person name="Tang J."/>
            <person name="Witsenboer H."/>
            <person name="Zhao S."/>
            <person name="Li Z."/>
            <person name="Zhang A."/>
            <person name="Wang D."/>
            <person name="Liang C."/>
        </authorList>
    </citation>
    <scope>NUCLEOTIDE SEQUENCE [LARGE SCALE GENOMIC DNA]</scope>
    <source>
        <strain evidence="3">cv. G1812</strain>
    </source>
</reference>
<proteinExistence type="predicted"/>
<dbReference type="Gramene" id="TuG1812G0200005292.01.T01">
    <property type="protein sequence ID" value="TuG1812G0200005292.01.T01.cds453469"/>
    <property type="gene ID" value="TuG1812G0200005292.01"/>
</dbReference>
<dbReference type="AlphaFoldDB" id="A0A8R7PK07"/>
<dbReference type="InterPro" id="IPR058584">
    <property type="entry name" value="IMB1_TNPO1-like_TPR"/>
</dbReference>
<dbReference type="InterPro" id="IPR011989">
    <property type="entry name" value="ARM-like"/>
</dbReference>
<protein>
    <recommendedName>
        <fullName evidence="2">Importin subunit beta-1/Transportin-1-like TPR repeats domain-containing protein</fullName>
    </recommendedName>
</protein>
<evidence type="ECO:0000256" key="1">
    <source>
        <dbReference type="ARBA" id="ARBA00022737"/>
    </source>
</evidence>
<dbReference type="Proteomes" id="UP000015106">
    <property type="component" value="Chromosome 2"/>
</dbReference>
<evidence type="ECO:0000313" key="4">
    <source>
        <dbReference type="Proteomes" id="UP000015106"/>
    </source>
</evidence>
<keyword evidence="1" id="KW-0677">Repeat</keyword>
<organism evidence="3 4">
    <name type="scientific">Triticum urartu</name>
    <name type="common">Red wild einkorn</name>
    <name type="synonym">Crithodium urartu</name>
    <dbReference type="NCBI Taxonomy" id="4572"/>
    <lineage>
        <taxon>Eukaryota</taxon>
        <taxon>Viridiplantae</taxon>
        <taxon>Streptophyta</taxon>
        <taxon>Embryophyta</taxon>
        <taxon>Tracheophyta</taxon>
        <taxon>Spermatophyta</taxon>
        <taxon>Magnoliopsida</taxon>
        <taxon>Liliopsida</taxon>
        <taxon>Poales</taxon>
        <taxon>Poaceae</taxon>
        <taxon>BOP clade</taxon>
        <taxon>Pooideae</taxon>
        <taxon>Triticodae</taxon>
        <taxon>Triticeae</taxon>
        <taxon>Triticinae</taxon>
        <taxon>Triticum</taxon>
    </lineage>
</organism>
<evidence type="ECO:0000313" key="3">
    <source>
        <dbReference type="EnsemblPlants" id="TuG1812G0200005292.01.T01.cds453469"/>
    </source>
</evidence>
<dbReference type="Pfam" id="PF25574">
    <property type="entry name" value="TPR_IMB1"/>
    <property type="match status" value="1"/>
</dbReference>
<evidence type="ECO:0000259" key="2">
    <source>
        <dbReference type="Pfam" id="PF25574"/>
    </source>
</evidence>